<name>A0A0H2YNF4_CLOP1</name>
<dbReference type="eggNOG" id="COG4640">
    <property type="taxonomic scope" value="Bacteria"/>
</dbReference>
<evidence type="ECO:0000256" key="7">
    <source>
        <dbReference type="SAM" id="Phobius"/>
    </source>
</evidence>
<keyword evidence="2" id="KW-1003">Cell membrane</keyword>
<feature type="compositionally biased region" description="Basic and acidic residues" evidence="6">
    <location>
        <begin position="72"/>
        <end position="81"/>
    </location>
</feature>
<accession>A0A0H2YNF4</accession>
<evidence type="ECO:0000256" key="4">
    <source>
        <dbReference type="ARBA" id="ARBA00022989"/>
    </source>
</evidence>
<evidence type="ECO:0000256" key="3">
    <source>
        <dbReference type="ARBA" id="ARBA00022692"/>
    </source>
</evidence>
<dbReference type="PANTHER" id="PTHR40038">
    <property type="entry name" value="MEMBRANE-ASSOCIATED PROTEIN TCAA"/>
    <property type="match status" value="1"/>
</dbReference>
<evidence type="ECO:0000259" key="9">
    <source>
        <dbReference type="Pfam" id="PF22819"/>
    </source>
</evidence>
<dbReference type="Pfam" id="PF22819">
    <property type="entry name" value="TcaA_5th"/>
    <property type="match status" value="1"/>
</dbReference>
<dbReference type="Proteomes" id="UP000001823">
    <property type="component" value="Chromosome"/>
</dbReference>
<feature type="region of interest" description="Disordered" evidence="6">
    <location>
        <begin position="55"/>
        <end position="81"/>
    </location>
</feature>
<gene>
    <name evidence="11" type="ordered locus">CPF_0418</name>
</gene>
<protein>
    <recommendedName>
        <fullName evidence="13">Membrane-associated protein</fullName>
    </recommendedName>
</protein>
<feature type="compositionally biased region" description="Basic and acidic residues" evidence="6">
    <location>
        <begin position="55"/>
        <end position="65"/>
    </location>
</feature>
<evidence type="ECO:0000259" key="10">
    <source>
        <dbReference type="Pfam" id="PF22820"/>
    </source>
</evidence>
<feature type="domain" description="TcaA second" evidence="8">
    <location>
        <begin position="113"/>
        <end position="207"/>
    </location>
</feature>
<evidence type="ECO:0000313" key="11">
    <source>
        <dbReference type="EMBL" id="ABG82398.1"/>
    </source>
</evidence>
<dbReference type="KEGG" id="cpf:CPF_0418"/>
<dbReference type="HOGENOM" id="CLU_044438_1_0_9"/>
<dbReference type="InterPro" id="IPR054530">
    <property type="entry name" value="TcaA_4th"/>
</dbReference>
<keyword evidence="12" id="KW-1185">Reference proteome</keyword>
<dbReference type="RefSeq" id="WP_011590185.1">
    <property type="nucleotide sequence ID" value="NC_008261.1"/>
</dbReference>
<feature type="domain" description="TcaA protein NTF2-like" evidence="9">
    <location>
        <begin position="414"/>
        <end position="526"/>
    </location>
</feature>
<evidence type="ECO:0000256" key="5">
    <source>
        <dbReference type="ARBA" id="ARBA00023136"/>
    </source>
</evidence>
<comment type="subcellular location">
    <subcellularLocation>
        <location evidence="1">Cell membrane</location>
        <topology evidence="1">Single-pass membrane protein</topology>
    </subcellularLocation>
</comment>
<feature type="transmembrane region" description="Helical" evidence="7">
    <location>
        <begin position="88"/>
        <end position="106"/>
    </location>
</feature>
<reference evidence="11 12" key="1">
    <citation type="journal article" date="2006" name="Genome Res.">
        <title>Skewed genomic variability in strains of the toxigenic bacterial pathogen, Clostridium perfringens.</title>
        <authorList>
            <person name="Myers G.S."/>
            <person name="Rasko D.A."/>
            <person name="Cheung J.K."/>
            <person name="Ravel J."/>
            <person name="Seshadri R."/>
            <person name="Deboy R.T."/>
            <person name="Ren Q."/>
            <person name="Varga J."/>
            <person name="Awad M.M."/>
            <person name="Brinkac L.M."/>
            <person name="Daugherty S.C."/>
            <person name="Haft D.H."/>
            <person name="Dodson R.J."/>
            <person name="Madupu R."/>
            <person name="Nelson W.C."/>
            <person name="Rosovitz M.J."/>
            <person name="Sullivan S.A."/>
            <person name="Khouri H."/>
            <person name="Dimitrov G.I."/>
            <person name="Watkins K.L."/>
            <person name="Mulligan S."/>
            <person name="Benton J."/>
            <person name="Radune D."/>
            <person name="Fisher D.J."/>
            <person name="Atkins H.S."/>
            <person name="Hiscox T."/>
            <person name="Jost B.H."/>
            <person name="Billington S.J."/>
            <person name="Songer J.G."/>
            <person name="McClane B.A."/>
            <person name="Titball R.W."/>
            <person name="Rood J.I."/>
            <person name="Melville S.B."/>
            <person name="Paulsen I.T."/>
        </authorList>
    </citation>
    <scope>NUCLEOTIDE SEQUENCE [LARGE SCALE GENOMIC DNA]</scope>
    <source>
        <strain evidence="12">ATCC 13124 / DSM 756 / JCM 1290 / NCIMB 6125 / NCTC 8237 / S 107 / Type A</strain>
    </source>
</reference>
<evidence type="ECO:0000313" key="12">
    <source>
        <dbReference type="Proteomes" id="UP000001823"/>
    </source>
</evidence>
<proteinExistence type="predicted"/>
<evidence type="ECO:0000259" key="8">
    <source>
        <dbReference type="Pfam" id="PF22813"/>
    </source>
</evidence>
<evidence type="ECO:0008006" key="13">
    <source>
        <dbReference type="Google" id="ProtNLM"/>
    </source>
</evidence>
<dbReference type="Pfam" id="PF22813">
    <property type="entry name" value="TcaA_2nd"/>
    <property type="match status" value="1"/>
</dbReference>
<evidence type="ECO:0000256" key="1">
    <source>
        <dbReference type="ARBA" id="ARBA00004162"/>
    </source>
</evidence>
<evidence type="ECO:0000256" key="2">
    <source>
        <dbReference type="ARBA" id="ARBA00022475"/>
    </source>
</evidence>
<dbReference type="PaxDb" id="195103-CPF_0418"/>
<organism evidence="11 12">
    <name type="scientific">Clostridium perfringens (strain ATCC 13124 / DSM 756 / JCM 1290 / NCIMB 6125 / NCTC 8237 / Type A)</name>
    <dbReference type="NCBI Taxonomy" id="195103"/>
    <lineage>
        <taxon>Bacteria</taxon>
        <taxon>Bacillati</taxon>
        <taxon>Bacillota</taxon>
        <taxon>Clostridia</taxon>
        <taxon>Eubacteriales</taxon>
        <taxon>Clostridiaceae</taxon>
        <taxon>Clostridium</taxon>
    </lineage>
</organism>
<dbReference type="STRING" id="195103.CPF_0418"/>
<dbReference type="AlphaFoldDB" id="A0A0H2YNF4"/>
<dbReference type="EMBL" id="CP000246">
    <property type="protein sequence ID" value="ABG82398.1"/>
    <property type="molecule type" value="Genomic_DNA"/>
</dbReference>
<keyword evidence="3 7" id="KW-0812">Transmembrane</keyword>
<dbReference type="PANTHER" id="PTHR40038:SF1">
    <property type="entry name" value="MEMBRANE-ASSOCIATED PROTEIN TCAA"/>
    <property type="match status" value="1"/>
</dbReference>
<dbReference type="Pfam" id="PF22820">
    <property type="entry name" value="TcaA_3rd_4th"/>
    <property type="match status" value="1"/>
</dbReference>
<dbReference type="InterPro" id="IPR054528">
    <property type="entry name" value="TcaA_5th"/>
</dbReference>
<dbReference type="InterPro" id="IPR054529">
    <property type="entry name" value="TcaA_2nd"/>
</dbReference>
<keyword evidence="5 7" id="KW-0472">Membrane</keyword>
<feature type="domain" description="TcaA 4th" evidence="10">
    <location>
        <begin position="308"/>
        <end position="377"/>
    </location>
</feature>
<sequence>MRKCKSCGRAIEGNNRFCLMCGAKIEDVDENLDNNTTTDDKSHKEENLEVSTEELKELQENDSKSENNSYDNSKKNNNEPQKKRGNKIILIPIILIIILFFSYNQLKNYMSNPQNVIENFKVAILENDEQKLIDSLETESSALQINEESAKVIIDYFNKNPKELDETINSLNKDAESINKDAESINKNDALINIFNLNSDEKKKIFYIENSKKSFLGLNKVKVYVKPIFINVTSNVSGVKFFVNNNEICESDKDDFSFKAGPFVPGEYELSYKFDSEFVNLEESETIDFIENKSIHNNEFNYEIGNELKYVTLKTSEKSKDAIVCVNGKNTGKKVDEMSNLGPILEDTKISIEIKQGDSVLKSDEIKVGERSELYIDLDNKLYEYEVKNNKQANQSEKNSISFNDDYSDLYYSVENLVKDYTYNFTVAVNNNDFGAIKKYLYPGKELYKSQPNVIKQFFDDGIKEELLDVSVEKINILDKQELSGTVETIEKYNIKQNNEEKEKVFNSIYEFKFNNTSKNYELTNMRYLNKLN</sequence>
<dbReference type="GO" id="GO:0005886">
    <property type="term" value="C:plasma membrane"/>
    <property type="evidence" value="ECO:0007669"/>
    <property type="project" value="UniProtKB-SubCell"/>
</dbReference>
<evidence type="ECO:0000256" key="6">
    <source>
        <dbReference type="SAM" id="MobiDB-lite"/>
    </source>
</evidence>
<keyword evidence="4 7" id="KW-1133">Transmembrane helix</keyword>